<evidence type="ECO:0000313" key="1">
    <source>
        <dbReference type="EMBL" id="KAF1958408.1"/>
    </source>
</evidence>
<name>A0A6A5U182_9PLEO</name>
<dbReference type="OrthoDB" id="5305673at2759"/>
<dbReference type="InterPro" id="IPR027417">
    <property type="entry name" value="P-loop_NTPase"/>
</dbReference>
<organism evidence="1 2">
    <name type="scientific">Byssothecium circinans</name>
    <dbReference type="NCBI Taxonomy" id="147558"/>
    <lineage>
        <taxon>Eukaryota</taxon>
        <taxon>Fungi</taxon>
        <taxon>Dikarya</taxon>
        <taxon>Ascomycota</taxon>
        <taxon>Pezizomycotina</taxon>
        <taxon>Dothideomycetes</taxon>
        <taxon>Pleosporomycetidae</taxon>
        <taxon>Pleosporales</taxon>
        <taxon>Massarineae</taxon>
        <taxon>Massarinaceae</taxon>
        <taxon>Byssothecium</taxon>
    </lineage>
</organism>
<dbReference type="Gene3D" id="3.40.50.300">
    <property type="entry name" value="P-loop containing nucleotide triphosphate hydrolases"/>
    <property type="match status" value="1"/>
</dbReference>
<dbReference type="EMBL" id="ML976987">
    <property type="protein sequence ID" value="KAF1958408.1"/>
    <property type="molecule type" value="Genomic_DNA"/>
</dbReference>
<dbReference type="AlphaFoldDB" id="A0A6A5U182"/>
<reference evidence="1" key="1">
    <citation type="journal article" date="2020" name="Stud. Mycol.">
        <title>101 Dothideomycetes genomes: a test case for predicting lifestyles and emergence of pathogens.</title>
        <authorList>
            <person name="Haridas S."/>
            <person name="Albert R."/>
            <person name="Binder M."/>
            <person name="Bloem J."/>
            <person name="Labutti K."/>
            <person name="Salamov A."/>
            <person name="Andreopoulos B."/>
            <person name="Baker S."/>
            <person name="Barry K."/>
            <person name="Bills G."/>
            <person name="Bluhm B."/>
            <person name="Cannon C."/>
            <person name="Castanera R."/>
            <person name="Culley D."/>
            <person name="Daum C."/>
            <person name="Ezra D."/>
            <person name="Gonzalez J."/>
            <person name="Henrissat B."/>
            <person name="Kuo A."/>
            <person name="Liang C."/>
            <person name="Lipzen A."/>
            <person name="Lutzoni F."/>
            <person name="Magnuson J."/>
            <person name="Mondo S."/>
            <person name="Nolan M."/>
            <person name="Ohm R."/>
            <person name="Pangilinan J."/>
            <person name="Park H.-J."/>
            <person name="Ramirez L."/>
            <person name="Alfaro M."/>
            <person name="Sun H."/>
            <person name="Tritt A."/>
            <person name="Yoshinaga Y."/>
            <person name="Zwiers L.-H."/>
            <person name="Turgeon B."/>
            <person name="Goodwin S."/>
            <person name="Spatafora J."/>
            <person name="Crous P."/>
            <person name="Grigoriev I."/>
        </authorList>
    </citation>
    <scope>NUCLEOTIDE SEQUENCE</scope>
    <source>
        <strain evidence="1">CBS 675.92</strain>
    </source>
</reference>
<sequence>MKQHSGNIPGVAEAFIAGFSKELAGDDEWNIENSIEKGFQAARRLVQNGLSMNCTQPFIYNVKEIMGYTSSSQNKKEKLLRFPIPSDIISKGQSDWSILEHVVGQPGEIARCIVTEGIQANAVQVPLARFNRLVLFDRREIELFRDLSNSLTQYFAASQRRPLHIAIFGPPGSGKSFAATQVAKAASKGRKVRHLSFDLRRGNFYVDGSVARPIGPAVFFFGATGFNTKEKLKERPMSDFLGRVHGFVDMVGPNQVKDGHRSDELYLVRRAVVLRTLLEEREETLKSGETIQIDDSVLNGLLLTPQYHQGIHSMKSIISMSRLNNRTHFERAALPTKSQIKLFVDYKEWTDHMCGLRIDTSIREHLAEKLHEEYGVKISEPGFEEQKQGFGPWSQLSEDFKESSRAHAESIPSKLRLISCFLDMISAQPDRKLVEKFSERERF</sequence>
<gene>
    <name evidence="1" type="ORF">CC80DRAFT_546640</name>
</gene>
<dbReference type="SUPFAM" id="SSF52540">
    <property type="entry name" value="P-loop containing nucleoside triphosphate hydrolases"/>
    <property type="match status" value="1"/>
</dbReference>
<protein>
    <recommendedName>
        <fullName evidence="3">ATPase AAA-type core domain-containing protein</fullName>
    </recommendedName>
</protein>
<dbReference type="Proteomes" id="UP000800035">
    <property type="component" value="Unassembled WGS sequence"/>
</dbReference>
<accession>A0A6A5U182</accession>
<evidence type="ECO:0000313" key="2">
    <source>
        <dbReference type="Proteomes" id="UP000800035"/>
    </source>
</evidence>
<evidence type="ECO:0008006" key="3">
    <source>
        <dbReference type="Google" id="ProtNLM"/>
    </source>
</evidence>
<keyword evidence="2" id="KW-1185">Reference proteome</keyword>
<proteinExistence type="predicted"/>